<dbReference type="EMBL" id="CP112998">
    <property type="protein sequence ID" value="WAC13589.1"/>
    <property type="molecule type" value="Genomic_DNA"/>
</dbReference>
<dbReference type="Proteomes" id="UP001164653">
    <property type="component" value="Chromosome"/>
</dbReference>
<gene>
    <name evidence="1" type="ORF">ON006_06450</name>
</gene>
<keyword evidence="2" id="KW-1185">Reference proteome</keyword>
<reference evidence="1" key="1">
    <citation type="submission" date="2022-11" db="EMBL/GenBank/DDBJ databases">
        <title>Dyadobacter pollutisoli sp. nov., isolated from plastic dumped soil.</title>
        <authorList>
            <person name="Kim J.M."/>
            <person name="Kim K.R."/>
            <person name="Lee J.K."/>
            <person name="Hao L."/>
            <person name="Jeon C.O."/>
        </authorList>
    </citation>
    <scope>NUCLEOTIDE SEQUENCE</scope>
    <source>
        <strain evidence="1">U1</strain>
    </source>
</reference>
<sequence>MQKNLFSIYIAGNRKTNADRAAIWGMDIAQPMASGFRQDYEGKTLRKHLGAPDQYGIDPAFESKKL</sequence>
<accession>A0A9E8SMS2</accession>
<dbReference type="RefSeq" id="WP_244819303.1">
    <property type="nucleotide sequence ID" value="NZ_CP112998.1"/>
</dbReference>
<evidence type="ECO:0000313" key="2">
    <source>
        <dbReference type="Proteomes" id="UP001164653"/>
    </source>
</evidence>
<dbReference type="KEGG" id="dpf:ON006_06450"/>
<evidence type="ECO:0000313" key="1">
    <source>
        <dbReference type="EMBL" id="WAC13589.1"/>
    </source>
</evidence>
<name>A0A9E8SMS2_9BACT</name>
<protein>
    <submittedName>
        <fullName evidence="1">Uncharacterized protein</fullName>
    </submittedName>
</protein>
<proteinExistence type="predicted"/>
<dbReference type="AlphaFoldDB" id="A0A9E8SMS2"/>
<organism evidence="1 2">
    <name type="scientific">Dyadobacter pollutisoli</name>
    <dbReference type="NCBI Taxonomy" id="2910158"/>
    <lineage>
        <taxon>Bacteria</taxon>
        <taxon>Pseudomonadati</taxon>
        <taxon>Bacteroidota</taxon>
        <taxon>Cytophagia</taxon>
        <taxon>Cytophagales</taxon>
        <taxon>Spirosomataceae</taxon>
        <taxon>Dyadobacter</taxon>
    </lineage>
</organism>